<protein>
    <recommendedName>
        <fullName evidence="5">Secreted protein</fullName>
    </recommendedName>
</protein>
<dbReference type="EMBL" id="SRLO01000176">
    <property type="protein sequence ID" value="TNN69413.1"/>
    <property type="molecule type" value="Genomic_DNA"/>
</dbReference>
<dbReference type="AlphaFoldDB" id="A0A4Z2HWQ6"/>
<organism evidence="3 4">
    <name type="scientific">Liparis tanakae</name>
    <name type="common">Tanaka's snailfish</name>
    <dbReference type="NCBI Taxonomy" id="230148"/>
    <lineage>
        <taxon>Eukaryota</taxon>
        <taxon>Metazoa</taxon>
        <taxon>Chordata</taxon>
        <taxon>Craniata</taxon>
        <taxon>Vertebrata</taxon>
        <taxon>Euteleostomi</taxon>
        <taxon>Actinopterygii</taxon>
        <taxon>Neopterygii</taxon>
        <taxon>Teleostei</taxon>
        <taxon>Neoteleostei</taxon>
        <taxon>Acanthomorphata</taxon>
        <taxon>Eupercaria</taxon>
        <taxon>Perciformes</taxon>
        <taxon>Cottioidei</taxon>
        <taxon>Cottales</taxon>
        <taxon>Liparidae</taxon>
        <taxon>Liparis</taxon>
    </lineage>
</organism>
<dbReference type="Proteomes" id="UP000314294">
    <property type="component" value="Unassembled WGS sequence"/>
</dbReference>
<comment type="caution">
    <text evidence="3">The sequence shown here is derived from an EMBL/GenBank/DDBJ whole genome shotgun (WGS) entry which is preliminary data.</text>
</comment>
<feature type="signal peptide" evidence="2">
    <location>
        <begin position="1"/>
        <end position="22"/>
    </location>
</feature>
<evidence type="ECO:0000256" key="1">
    <source>
        <dbReference type="SAM" id="MobiDB-lite"/>
    </source>
</evidence>
<evidence type="ECO:0000313" key="4">
    <source>
        <dbReference type="Proteomes" id="UP000314294"/>
    </source>
</evidence>
<keyword evidence="2" id="KW-0732">Signal</keyword>
<evidence type="ECO:0000313" key="3">
    <source>
        <dbReference type="EMBL" id="TNN69413.1"/>
    </source>
</evidence>
<feature type="chain" id="PRO_5021308845" description="Secreted protein" evidence="2">
    <location>
        <begin position="23"/>
        <end position="65"/>
    </location>
</feature>
<reference evidence="3 4" key="1">
    <citation type="submission" date="2019-03" db="EMBL/GenBank/DDBJ databases">
        <title>First draft genome of Liparis tanakae, snailfish: a comprehensive survey of snailfish specific genes.</title>
        <authorList>
            <person name="Kim W."/>
            <person name="Song I."/>
            <person name="Jeong J.-H."/>
            <person name="Kim D."/>
            <person name="Kim S."/>
            <person name="Ryu S."/>
            <person name="Song J.Y."/>
            <person name="Lee S.K."/>
        </authorList>
    </citation>
    <scope>NUCLEOTIDE SEQUENCE [LARGE SCALE GENOMIC DNA]</scope>
    <source>
        <tissue evidence="3">Muscle</tissue>
    </source>
</reference>
<evidence type="ECO:0000256" key="2">
    <source>
        <dbReference type="SAM" id="SignalP"/>
    </source>
</evidence>
<evidence type="ECO:0008006" key="5">
    <source>
        <dbReference type="Google" id="ProtNLM"/>
    </source>
</evidence>
<proteinExistence type="predicted"/>
<gene>
    <name evidence="3" type="ORF">EYF80_020414</name>
</gene>
<feature type="region of interest" description="Disordered" evidence="1">
    <location>
        <begin position="24"/>
        <end position="65"/>
    </location>
</feature>
<accession>A0A4Z2HWQ6</accession>
<keyword evidence="4" id="KW-1185">Reference proteome</keyword>
<name>A0A4Z2HWQ6_9TELE</name>
<sequence length="65" mass="6991">MAFLQSSLSSSLLLFVLSSGTARIDESPLPPTPTWPAHSRPPSRQGSPLSERHEDLLPPRVTVAA</sequence>